<dbReference type="Pfam" id="PF00408">
    <property type="entry name" value="PGM_PMM_IV"/>
    <property type="match status" value="1"/>
</dbReference>
<dbReference type="EC" id="5.4.2.8" evidence="5"/>
<name>A0A0A3ZDU9_9GAMM</name>
<evidence type="ECO:0000313" key="17">
    <source>
        <dbReference type="Proteomes" id="UP000030351"/>
    </source>
</evidence>
<dbReference type="Gene3D" id="3.30.310.50">
    <property type="entry name" value="Alpha-D-phosphohexomutase, C-terminal domain"/>
    <property type="match status" value="1"/>
</dbReference>
<dbReference type="PROSITE" id="PS00710">
    <property type="entry name" value="PGM_PMM"/>
    <property type="match status" value="1"/>
</dbReference>
<dbReference type="SUPFAM" id="SSF55957">
    <property type="entry name" value="Phosphoglucomutase, C-terminal domain"/>
    <property type="match status" value="1"/>
</dbReference>
<evidence type="ECO:0000256" key="5">
    <source>
        <dbReference type="ARBA" id="ARBA00012730"/>
    </source>
</evidence>
<keyword evidence="7" id="KW-0597">Phosphoprotein</keyword>
<reference evidence="16 17" key="1">
    <citation type="submission" date="2014-10" db="EMBL/GenBank/DDBJ databases">
        <title>Genome sequence of Erwinia typographi M043b.</title>
        <authorList>
            <person name="Chan K.-G."/>
            <person name="Tan W.-S."/>
        </authorList>
    </citation>
    <scope>NUCLEOTIDE SEQUENCE [LARGE SCALE GENOMIC DNA]</scope>
    <source>
        <strain evidence="16 17">M043b</strain>
    </source>
</reference>
<dbReference type="PANTHER" id="PTHR43771:SF1">
    <property type="entry name" value="PHOSPHOMANNOMUTASE"/>
    <property type="match status" value="1"/>
</dbReference>
<comment type="pathway">
    <text evidence="3">Nucleotide-sugar biosynthesis; GDP-alpha-D-mannose biosynthesis; alpha-D-mannose 1-phosphate from D-fructose 6-phosphate: step 2/2.</text>
</comment>
<dbReference type="GO" id="GO:0004615">
    <property type="term" value="F:phosphomannomutase activity"/>
    <property type="evidence" value="ECO:0007669"/>
    <property type="project" value="UniProtKB-EC"/>
</dbReference>
<protein>
    <recommendedName>
        <fullName evidence="6">Phosphomannomutase</fullName>
        <ecNumber evidence="5">5.4.2.8</ecNumber>
    </recommendedName>
</protein>
<comment type="similarity">
    <text evidence="4 11">Belongs to the phosphohexose mutase family.</text>
</comment>
<accession>A0A0A3ZDU9</accession>
<gene>
    <name evidence="16" type="ORF">NG99_01490</name>
</gene>
<dbReference type="Pfam" id="PF02879">
    <property type="entry name" value="PGM_PMM_II"/>
    <property type="match status" value="1"/>
</dbReference>
<evidence type="ECO:0000259" key="14">
    <source>
        <dbReference type="Pfam" id="PF02879"/>
    </source>
</evidence>
<proteinExistence type="inferred from homology"/>
<dbReference type="eggNOG" id="COG1109">
    <property type="taxonomic scope" value="Bacteria"/>
</dbReference>
<evidence type="ECO:0000256" key="2">
    <source>
        <dbReference type="ARBA" id="ARBA00001946"/>
    </source>
</evidence>
<evidence type="ECO:0000259" key="12">
    <source>
        <dbReference type="Pfam" id="PF00408"/>
    </source>
</evidence>
<dbReference type="InterPro" id="IPR036900">
    <property type="entry name" value="A-D-PHexomutase_C_sf"/>
</dbReference>
<dbReference type="SUPFAM" id="SSF53738">
    <property type="entry name" value="Phosphoglucomutase, first 3 domains"/>
    <property type="match status" value="3"/>
</dbReference>
<dbReference type="Pfam" id="PF02878">
    <property type="entry name" value="PGM_PMM_I"/>
    <property type="match status" value="1"/>
</dbReference>
<comment type="caution">
    <text evidence="16">The sequence shown here is derived from an EMBL/GenBank/DDBJ whole genome shotgun (WGS) entry which is preliminary data.</text>
</comment>
<dbReference type="OrthoDB" id="9803322at2"/>
<keyword evidence="8 11" id="KW-0479">Metal-binding</keyword>
<evidence type="ECO:0000259" key="15">
    <source>
        <dbReference type="Pfam" id="PF02880"/>
    </source>
</evidence>
<dbReference type="InterPro" id="IPR005843">
    <property type="entry name" value="A-D-PHexomutase_C"/>
</dbReference>
<dbReference type="InterPro" id="IPR005845">
    <property type="entry name" value="A-D-PHexomutase_a/b/a-II"/>
</dbReference>
<evidence type="ECO:0000256" key="7">
    <source>
        <dbReference type="ARBA" id="ARBA00022553"/>
    </source>
</evidence>
<evidence type="ECO:0000256" key="11">
    <source>
        <dbReference type="RuleBase" id="RU004326"/>
    </source>
</evidence>
<evidence type="ECO:0000256" key="1">
    <source>
        <dbReference type="ARBA" id="ARBA00000586"/>
    </source>
</evidence>
<dbReference type="AlphaFoldDB" id="A0A0A3ZDU9"/>
<evidence type="ECO:0000256" key="9">
    <source>
        <dbReference type="ARBA" id="ARBA00022842"/>
    </source>
</evidence>
<dbReference type="NCBIfam" id="NF011943">
    <property type="entry name" value="PRK15414.1"/>
    <property type="match status" value="1"/>
</dbReference>
<evidence type="ECO:0000256" key="4">
    <source>
        <dbReference type="ARBA" id="ARBA00010231"/>
    </source>
</evidence>
<organism evidence="16 17">
    <name type="scientific">Erwinia typographi</name>
    <dbReference type="NCBI Taxonomy" id="371042"/>
    <lineage>
        <taxon>Bacteria</taxon>
        <taxon>Pseudomonadati</taxon>
        <taxon>Pseudomonadota</taxon>
        <taxon>Gammaproteobacteria</taxon>
        <taxon>Enterobacterales</taxon>
        <taxon>Erwiniaceae</taxon>
        <taxon>Erwinia</taxon>
    </lineage>
</organism>
<feature type="domain" description="Alpha-D-phosphohexomutase C-terminal" evidence="12">
    <location>
        <begin position="379"/>
        <end position="443"/>
    </location>
</feature>
<evidence type="ECO:0000313" key="16">
    <source>
        <dbReference type="EMBL" id="KGT95841.1"/>
    </source>
</evidence>
<dbReference type="GO" id="GO:0000287">
    <property type="term" value="F:magnesium ion binding"/>
    <property type="evidence" value="ECO:0007669"/>
    <property type="project" value="InterPro"/>
</dbReference>
<dbReference type="PANTHER" id="PTHR43771">
    <property type="entry name" value="PHOSPHOMANNOMUTASE"/>
    <property type="match status" value="1"/>
</dbReference>
<dbReference type="Proteomes" id="UP000030351">
    <property type="component" value="Unassembled WGS sequence"/>
</dbReference>
<dbReference type="CDD" id="cd03089">
    <property type="entry name" value="PMM_PGM"/>
    <property type="match status" value="1"/>
</dbReference>
<dbReference type="InterPro" id="IPR005844">
    <property type="entry name" value="A-D-PHexomutase_a/b/a-I"/>
</dbReference>
<dbReference type="GO" id="GO:0005975">
    <property type="term" value="P:carbohydrate metabolic process"/>
    <property type="evidence" value="ECO:0007669"/>
    <property type="project" value="InterPro"/>
</dbReference>
<dbReference type="Gene3D" id="3.40.120.10">
    <property type="entry name" value="Alpha-D-Glucose-1,6-Bisphosphate, subunit A, domain 3"/>
    <property type="match status" value="3"/>
</dbReference>
<evidence type="ECO:0000256" key="10">
    <source>
        <dbReference type="ARBA" id="ARBA00023235"/>
    </source>
</evidence>
<evidence type="ECO:0000256" key="8">
    <source>
        <dbReference type="ARBA" id="ARBA00022723"/>
    </source>
</evidence>
<dbReference type="InterPro" id="IPR005841">
    <property type="entry name" value="Alpha-D-phosphohexomutase_SF"/>
</dbReference>
<keyword evidence="9 11" id="KW-0460">Magnesium</keyword>
<evidence type="ECO:0000256" key="3">
    <source>
        <dbReference type="ARBA" id="ARBA00004699"/>
    </source>
</evidence>
<comment type="catalytic activity">
    <reaction evidence="1">
        <text>alpha-D-mannose 1-phosphate = D-mannose 6-phosphate</text>
        <dbReference type="Rhea" id="RHEA:11140"/>
        <dbReference type="ChEBI" id="CHEBI:58409"/>
        <dbReference type="ChEBI" id="CHEBI:58735"/>
        <dbReference type="EC" id="5.4.2.8"/>
    </reaction>
</comment>
<keyword evidence="10 16" id="KW-0413">Isomerase</keyword>
<evidence type="ECO:0000256" key="6">
    <source>
        <dbReference type="ARBA" id="ARBA00021706"/>
    </source>
</evidence>
<sequence>MSALTCFKAYDIRGELGKELNEDIAYRIGRAYGEFLTPKTIVVGGDVRLTSEALKLALAEGLMDAGTDVLDIGMSGTEEIYFATFHLGIDGGIEVTASHNPMNYNGMKLVKENARPISGDTGLRDVQRLAEENNFSPVNAAKRGSYKQISVLDAYIDHLMGYIDLNNFRSNMKLVINSGNGAAGHVIDEIEKRFKSAGAPVEFIKVHHQPDGNFPNGIPNPLLPECRKDTADAVKAHSADMGIAFDGDFDRCFLFDEHAEFIEGYYIVGLLAEAFLHKEPGAKIIHDPRLTWNTVDIVEKAGGIPVMSKTGHAFIKERMRQEDAVYGGEMSAHHYFRDFAYCDSGMIPWLLTAELLAVKGLTLAELVGERMKAYPCSGEINSKVSDTDKVISELISLYKDSGILDETDGISFDFEYWRFNIRNSNTEPLVRLNVESKGDKALMVRETERLLSFLRREGQ</sequence>
<feature type="domain" description="Alpha-D-phosphohexomutase alpha/beta/alpha" evidence="14">
    <location>
        <begin position="153"/>
        <end position="257"/>
    </location>
</feature>
<comment type="cofactor">
    <cofactor evidence="2">
        <name>Mg(2+)</name>
        <dbReference type="ChEBI" id="CHEBI:18420"/>
    </cofactor>
</comment>
<evidence type="ECO:0000259" key="13">
    <source>
        <dbReference type="Pfam" id="PF02878"/>
    </source>
</evidence>
<keyword evidence="17" id="KW-1185">Reference proteome</keyword>
<feature type="domain" description="Alpha-D-phosphohexomutase alpha/beta/alpha" evidence="15">
    <location>
        <begin position="264"/>
        <end position="374"/>
    </location>
</feature>
<dbReference type="STRING" id="371042.NG99_01490"/>
<dbReference type="PRINTS" id="PR00509">
    <property type="entry name" value="PGMPMM"/>
</dbReference>
<dbReference type="InterPro" id="IPR016066">
    <property type="entry name" value="A-D-PHexomutase_CS"/>
</dbReference>
<dbReference type="RefSeq" id="WP_034887654.1">
    <property type="nucleotide sequence ID" value="NZ_JRUQ01000006.1"/>
</dbReference>
<dbReference type="EMBL" id="JRUQ01000006">
    <property type="protein sequence ID" value="KGT95841.1"/>
    <property type="molecule type" value="Genomic_DNA"/>
</dbReference>
<feature type="domain" description="Alpha-D-phosphohexomutase alpha/beta/alpha" evidence="13">
    <location>
        <begin position="7"/>
        <end position="125"/>
    </location>
</feature>
<dbReference type="InterPro" id="IPR016055">
    <property type="entry name" value="A-D-PHexomutase_a/b/a-I/II/III"/>
</dbReference>
<dbReference type="Pfam" id="PF02880">
    <property type="entry name" value="PGM_PMM_III"/>
    <property type="match status" value="1"/>
</dbReference>
<dbReference type="InterPro" id="IPR005846">
    <property type="entry name" value="A-D-PHexomutase_a/b/a-III"/>
</dbReference>